<protein>
    <submittedName>
        <fullName evidence="1">Uncharacterized protein</fullName>
    </submittedName>
</protein>
<dbReference type="Proteomes" id="UP001162891">
    <property type="component" value="Chromosome"/>
</dbReference>
<reference evidence="2" key="1">
    <citation type="journal article" date="2022" name="Int. J. Syst. Evol. Microbiol.">
        <title>Anaeromyxobacter oryzae sp. nov., Anaeromyxobacter diazotrophicus sp. nov. and Anaeromyxobacter paludicola sp. nov., isolated from paddy soils.</title>
        <authorList>
            <person name="Itoh H."/>
            <person name="Xu Z."/>
            <person name="Mise K."/>
            <person name="Masuda Y."/>
            <person name="Ushijima N."/>
            <person name="Hayakawa C."/>
            <person name="Shiratori Y."/>
            <person name="Senoo K."/>
        </authorList>
    </citation>
    <scope>NUCLEOTIDE SEQUENCE [LARGE SCALE GENOMIC DNA]</scope>
    <source>
        <strain evidence="2">Red232</strain>
    </source>
</reference>
<sequence>MIAYKFLSQGAVGPFTGFRWPVPAAGEPGAWVDAPRPGRDLGVHACRTADLPYWLDDELWLAELDGELAVGEHQVVGARGRLLARIEDWEREARGAFGIDCALRLRARAVEALRAAGDTRAAEALAAAGDVAAIPEAARAAEAAARGDAALVAAFAGDAAGLVLAGNAPSAAYVCARAAAAIEGGPHGFAGERARQAAWIAARLALDRGDATSA</sequence>
<dbReference type="EMBL" id="AP025591">
    <property type="protein sequence ID" value="BDG06067.1"/>
    <property type="molecule type" value="Genomic_DNA"/>
</dbReference>
<dbReference type="RefSeq" id="WP_248355353.1">
    <property type="nucleotide sequence ID" value="NZ_AP025591.1"/>
</dbReference>
<accession>A0ABM7X2P9</accession>
<evidence type="ECO:0000313" key="2">
    <source>
        <dbReference type="Proteomes" id="UP001162891"/>
    </source>
</evidence>
<proteinExistence type="predicted"/>
<organism evidence="1 2">
    <name type="scientific">Anaeromyxobacter oryzae</name>
    <dbReference type="NCBI Taxonomy" id="2918170"/>
    <lineage>
        <taxon>Bacteria</taxon>
        <taxon>Pseudomonadati</taxon>
        <taxon>Myxococcota</taxon>
        <taxon>Myxococcia</taxon>
        <taxon>Myxococcales</taxon>
        <taxon>Cystobacterineae</taxon>
        <taxon>Anaeromyxobacteraceae</taxon>
        <taxon>Anaeromyxobacter</taxon>
    </lineage>
</organism>
<keyword evidence="2" id="KW-1185">Reference proteome</keyword>
<name>A0ABM7X2P9_9BACT</name>
<gene>
    <name evidence="1" type="ORF">AMOR_50630</name>
</gene>
<evidence type="ECO:0000313" key="1">
    <source>
        <dbReference type="EMBL" id="BDG06067.1"/>
    </source>
</evidence>